<dbReference type="FunFam" id="3.90.230.10:FF:000002">
    <property type="entry name" value="Xaa-Pro aminopeptidase 3"/>
    <property type="match status" value="1"/>
</dbReference>
<keyword evidence="15" id="KW-1185">Reference proteome</keyword>
<evidence type="ECO:0000313" key="14">
    <source>
        <dbReference type="EMBL" id="KGE04097.1"/>
    </source>
</evidence>
<dbReference type="AlphaFoldDB" id="A0A095VRQ2"/>
<evidence type="ECO:0000256" key="1">
    <source>
        <dbReference type="ARBA" id="ARBA00001424"/>
    </source>
</evidence>
<protein>
    <recommendedName>
        <fullName evidence="10">Xaa-Pro aminopeptidase</fullName>
        <ecNumber evidence="4">3.4.11.9</ecNumber>
    </recommendedName>
    <alternativeName>
        <fullName evidence="11">Aminopeptidase P II</fullName>
    </alternativeName>
    <alternativeName>
        <fullName evidence="12">X-Pro aminopeptidase</fullName>
    </alternativeName>
</protein>
<sequence>MAAVKGIGKREFASRRRKLMGLMEPNSIAIIPSARLAYRNRDTEYPFRQDSDFLYLTGFPEPDAVLVLVPGRRHGQVVLFCRDRDPARELWDGYRAGPQGAVERYGADDAFPIGDIDDILPGLIEGRERVYYAMGRSRGFDARLMGWVNSIREREASGAVPPGEFTDLDHMLHELRLVKSAGELRVMRGAAQITAEAHCQAMRACEPGLYEYQLEAELAYAYARSGARFPAYPAIVGGGANGCILHYIENSERLRDGDLVLLDAGCEYHGYAADVTRTFPVNGRFSPAQRALYEVVQAAHAAGIAAARAGNHWNQPHDATVRVITEGLVALGLLRGRVAKLISDGAYRDFYMHRAGHWLGLDVHDVGDYRVGGEWRLLEPGMVLTMEPGIYVAPDNTRVAKKWRGMGIRIEDDVAIGADGPEVLSAAVPVAPDAIEALMAA</sequence>
<proteinExistence type="inferred from homology"/>
<keyword evidence="8" id="KW-0482">Metalloprotease</keyword>
<dbReference type="GO" id="GO:0030145">
    <property type="term" value="F:manganese ion binding"/>
    <property type="evidence" value="ECO:0007669"/>
    <property type="project" value="InterPro"/>
</dbReference>
<dbReference type="InterPro" id="IPR029149">
    <property type="entry name" value="Creatin/AminoP/Spt16_N"/>
</dbReference>
<dbReference type="Gene3D" id="3.40.350.10">
    <property type="entry name" value="Creatinase/prolidase N-terminal domain"/>
    <property type="match status" value="1"/>
</dbReference>
<evidence type="ECO:0000313" key="15">
    <source>
        <dbReference type="Proteomes" id="UP000029640"/>
    </source>
</evidence>
<comment type="catalytic activity">
    <reaction evidence="1">
        <text>Release of any N-terminal amino acid, including proline, that is linked to proline, even from a dipeptide or tripeptide.</text>
        <dbReference type="EC" id="3.4.11.9"/>
    </reaction>
</comment>
<dbReference type="SUPFAM" id="SSF55920">
    <property type="entry name" value="Creatinase/aminopeptidase"/>
    <property type="match status" value="1"/>
</dbReference>
<dbReference type="STRING" id="1265313.HRUBRA_01321"/>
<dbReference type="InterPro" id="IPR000994">
    <property type="entry name" value="Pept_M24"/>
</dbReference>
<comment type="similarity">
    <text evidence="3">Belongs to the peptidase M24B family.</text>
</comment>
<evidence type="ECO:0000256" key="8">
    <source>
        <dbReference type="ARBA" id="ARBA00023049"/>
    </source>
</evidence>
<keyword evidence="7 14" id="KW-0378">Hydrolase</keyword>
<dbReference type="EMBL" id="AUVB01000038">
    <property type="protein sequence ID" value="KGE04097.1"/>
    <property type="molecule type" value="Genomic_DNA"/>
</dbReference>
<evidence type="ECO:0000256" key="5">
    <source>
        <dbReference type="ARBA" id="ARBA00022670"/>
    </source>
</evidence>
<dbReference type="InterPro" id="IPR001714">
    <property type="entry name" value="Pept_M24_MAP"/>
</dbReference>
<dbReference type="RefSeq" id="WP_035515594.1">
    <property type="nucleotide sequence ID" value="NZ_KN234756.1"/>
</dbReference>
<comment type="caution">
    <text evidence="14">The sequence shown here is derived from an EMBL/GenBank/DDBJ whole genome shotgun (WGS) entry which is preliminary data.</text>
</comment>
<feature type="domain" description="Aminopeptidase P N-terminal" evidence="13">
    <location>
        <begin position="7"/>
        <end position="141"/>
    </location>
</feature>
<organism evidence="14 15">
    <name type="scientific">Pseudohaliea rubra DSM 19751</name>
    <dbReference type="NCBI Taxonomy" id="1265313"/>
    <lineage>
        <taxon>Bacteria</taxon>
        <taxon>Pseudomonadati</taxon>
        <taxon>Pseudomonadota</taxon>
        <taxon>Gammaproteobacteria</taxon>
        <taxon>Cellvibrionales</taxon>
        <taxon>Halieaceae</taxon>
        <taxon>Pseudohaliea</taxon>
    </lineage>
</organism>
<keyword evidence="6" id="KW-0479">Metal-binding</keyword>
<dbReference type="InterPro" id="IPR052433">
    <property type="entry name" value="X-Pro_dipept-like"/>
</dbReference>
<comment type="cofactor">
    <cofactor evidence="2">
        <name>Mn(2+)</name>
        <dbReference type="ChEBI" id="CHEBI:29035"/>
    </cofactor>
</comment>
<dbReference type="InterPro" id="IPR007865">
    <property type="entry name" value="Aminopep_P_N"/>
</dbReference>
<dbReference type="EC" id="3.4.11.9" evidence="4"/>
<evidence type="ECO:0000256" key="3">
    <source>
        <dbReference type="ARBA" id="ARBA00008766"/>
    </source>
</evidence>
<accession>A0A095VRQ2</accession>
<dbReference type="CDD" id="cd01087">
    <property type="entry name" value="Prolidase"/>
    <property type="match status" value="1"/>
</dbReference>
<dbReference type="PANTHER" id="PTHR43226:SF4">
    <property type="entry name" value="XAA-PRO AMINOPEPTIDASE 3"/>
    <property type="match status" value="1"/>
</dbReference>
<evidence type="ECO:0000256" key="7">
    <source>
        <dbReference type="ARBA" id="ARBA00022801"/>
    </source>
</evidence>
<keyword evidence="5" id="KW-0645">Protease</keyword>
<dbReference type="HOGENOM" id="CLU_017266_1_0_6"/>
<evidence type="ECO:0000259" key="13">
    <source>
        <dbReference type="SMART" id="SM01011"/>
    </source>
</evidence>
<evidence type="ECO:0000256" key="9">
    <source>
        <dbReference type="ARBA" id="ARBA00023211"/>
    </source>
</evidence>
<dbReference type="Proteomes" id="UP000029640">
    <property type="component" value="Unassembled WGS sequence"/>
</dbReference>
<dbReference type="GO" id="GO:0006508">
    <property type="term" value="P:proteolysis"/>
    <property type="evidence" value="ECO:0007669"/>
    <property type="project" value="UniProtKB-KW"/>
</dbReference>
<evidence type="ECO:0000256" key="6">
    <source>
        <dbReference type="ARBA" id="ARBA00022723"/>
    </source>
</evidence>
<reference evidence="14 15" key="1">
    <citation type="journal article" date="2014" name="Genome Announc.">
        <title>Genome Sequence of Gammaproteobacterial Pseudohaliea rubra Type Strain DSM 19751, Isolated from Coastal Seawater of the Mediterranean Sea.</title>
        <authorList>
            <person name="Spring S."/>
            <person name="Fiebig A."/>
            <person name="Riedel T."/>
            <person name="Goker M."/>
            <person name="Klenk H.P."/>
        </authorList>
    </citation>
    <scope>NUCLEOTIDE SEQUENCE [LARGE SCALE GENOMIC DNA]</scope>
    <source>
        <strain evidence="14 15">DSM 19751</strain>
    </source>
</reference>
<gene>
    <name evidence="14" type="ORF">HRUBRA_01321</name>
</gene>
<dbReference type="Gene3D" id="3.90.230.10">
    <property type="entry name" value="Creatinase/methionine aminopeptidase superfamily"/>
    <property type="match status" value="1"/>
</dbReference>
<dbReference type="SMART" id="SM01011">
    <property type="entry name" value="AMP_N"/>
    <property type="match status" value="1"/>
</dbReference>
<dbReference type="GO" id="GO:0005829">
    <property type="term" value="C:cytosol"/>
    <property type="evidence" value="ECO:0007669"/>
    <property type="project" value="TreeGrafter"/>
</dbReference>
<keyword evidence="14" id="KW-0031">Aminopeptidase</keyword>
<dbReference type="PRINTS" id="PR00599">
    <property type="entry name" value="MAPEPTIDASE"/>
</dbReference>
<evidence type="ECO:0000256" key="4">
    <source>
        <dbReference type="ARBA" id="ARBA00012574"/>
    </source>
</evidence>
<dbReference type="Pfam" id="PF05195">
    <property type="entry name" value="AMP_N"/>
    <property type="match status" value="1"/>
</dbReference>
<evidence type="ECO:0000256" key="2">
    <source>
        <dbReference type="ARBA" id="ARBA00001936"/>
    </source>
</evidence>
<dbReference type="PATRIC" id="fig|1265313.6.peg.1305"/>
<dbReference type="OrthoDB" id="9806388at2"/>
<dbReference type="eggNOG" id="COG0006">
    <property type="taxonomic scope" value="Bacteria"/>
</dbReference>
<dbReference type="Pfam" id="PF00557">
    <property type="entry name" value="Peptidase_M24"/>
    <property type="match status" value="1"/>
</dbReference>
<evidence type="ECO:0000256" key="10">
    <source>
        <dbReference type="ARBA" id="ARBA00069363"/>
    </source>
</evidence>
<dbReference type="GO" id="GO:0070006">
    <property type="term" value="F:metalloaminopeptidase activity"/>
    <property type="evidence" value="ECO:0007669"/>
    <property type="project" value="InterPro"/>
</dbReference>
<dbReference type="PANTHER" id="PTHR43226">
    <property type="entry name" value="XAA-PRO AMINOPEPTIDASE 3"/>
    <property type="match status" value="1"/>
</dbReference>
<dbReference type="NCBIfam" id="NF008131">
    <property type="entry name" value="PRK10879.1"/>
    <property type="match status" value="1"/>
</dbReference>
<evidence type="ECO:0000256" key="12">
    <source>
        <dbReference type="ARBA" id="ARBA00081411"/>
    </source>
</evidence>
<dbReference type="SUPFAM" id="SSF53092">
    <property type="entry name" value="Creatinase/prolidase N-terminal domain"/>
    <property type="match status" value="1"/>
</dbReference>
<name>A0A095VRQ2_9GAMM</name>
<evidence type="ECO:0000256" key="11">
    <source>
        <dbReference type="ARBA" id="ARBA00075356"/>
    </source>
</evidence>
<keyword evidence="9" id="KW-0464">Manganese</keyword>
<dbReference type="InterPro" id="IPR036005">
    <property type="entry name" value="Creatinase/aminopeptidase-like"/>
</dbReference>